<evidence type="ECO:0000313" key="3">
    <source>
        <dbReference type="Proteomes" id="UP001633002"/>
    </source>
</evidence>
<protein>
    <recommendedName>
        <fullName evidence="4">Protein kinase domain-containing protein</fullName>
    </recommendedName>
</protein>
<comment type="caution">
    <text evidence="2">The sequence shown here is derived from an EMBL/GenBank/DDBJ whole genome shotgun (WGS) entry which is preliminary data.</text>
</comment>
<feature type="region of interest" description="Disordered" evidence="1">
    <location>
        <begin position="117"/>
        <end position="156"/>
    </location>
</feature>
<evidence type="ECO:0000256" key="1">
    <source>
        <dbReference type="SAM" id="MobiDB-lite"/>
    </source>
</evidence>
<dbReference type="AlphaFoldDB" id="A0ABD3GPE3"/>
<evidence type="ECO:0008006" key="4">
    <source>
        <dbReference type="Google" id="ProtNLM"/>
    </source>
</evidence>
<organism evidence="2 3">
    <name type="scientific">Riccia sorocarpa</name>
    <dbReference type="NCBI Taxonomy" id="122646"/>
    <lineage>
        <taxon>Eukaryota</taxon>
        <taxon>Viridiplantae</taxon>
        <taxon>Streptophyta</taxon>
        <taxon>Embryophyta</taxon>
        <taxon>Marchantiophyta</taxon>
        <taxon>Marchantiopsida</taxon>
        <taxon>Marchantiidae</taxon>
        <taxon>Marchantiales</taxon>
        <taxon>Ricciaceae</taxon>
        <taxon>Riccia</taxon>
    </lineage>
</organism>
<proteinExistence type="predicted"/>
<sequence>MAQIVEMALLDEGQKWRKGDTYQFGHIAPELKATEPRADQPYTKATNVYELGFVIHHMLSRNPLITKSIGHLQLQALKNSIPWSLRKDHVDRFSASKLASVYSMDHSKHSFSRIKSDARKSTCSTEGTALAPKEQSLTSHQTEGSVSLPEGHPDSS</sequence>
<dbReference type="EMBL" id="JBJQOH010000007">
    <property type="protein sequence ID" value="KAL3680309.1"/>
    <property type="molecule type" value="Genomic_DNA"/>
</dbReference>
<keyword evidence="3" id="KW-1185">Reference proteome</keyword>
<evidence type="ECO:0000313" key="2">
    <source>
        <dbReference type="EMBL" id="KAL3680309.1"/>
    </source>
</evidence>
<gene>
    <name evidence="2" type="ORF">R1sor_023265</name>
</gene>
<name>A0ABD3GPE3_9MARC</name>
<accession>A0ABD3GPE3</accession>
<dbReference type="Proteomes" id="UP001633002">
    <property type="component" value="Unassembled WGS sequence"/>
</dbReference>
<feature type="compositionally biased region" description="Polar residues" evidence="1">
    <location>
        <begin position="135"/>
        <end position="145"/>
    </location>
</feature>
<reference evidence="2 3" key="1">
    <citation type="submission" date="2024-09" db="EMBL/GenBank/DDBJ databases">
        <title>Chromosome-scale assembly of Riccia sorocarpa.</title>
        <authorList>
            <person name="Paukszto L."/>
        </authorList>
    </citation>
    <scope>NUCLEOTIDE SEQUENCE [LARGE SCALE GENOMIC DNA]</scope>
    <source>
        <strain evidence="2">LP-2024</strain>
        <tissue evidence="2">Aerial parts of the thallus</tissue>
    </source>
</reference>
<dbReference type="InterPro" id="IPR011009">
    <property type="entry name" value="Kinase-like_dom_sf"/>
</dbReference>
<dbReference type="Gene3D" id="1.10.510.10">
    <property type="entry name" value="Transferase(Phosphotransferase) domain 1"/>
    <property type="match status" value="1"/>
</dbReference>
<dbReference type="SUPFAM" id="SSF56112">
    <property type="entry name" value="Protein kinase-like (PK-like)"/>
    <property type="match status" value="1"/>
</dbReference>